<proteinExistence type="predicted"/>
<dbReference type="EMBL" id="BSUJ01000001">
    <property type="protein sequence ID" value="GMA19970.1"/>
    <property type="molecule type" value="Genomic_DNA"/>
</dbReference>
<dbReference type="Proteomes" id="UP001157109">
    <property type="component" value="Unassembled WGS sequence"/>
</dbReference>
<name>A0ABQ6HP94_9MICO</name>
<dbReference type="SUPFAM" id="SSF111331">
    <property type="entry name" value="NAD kinase/diacylglycerol kinase-like"/>
    <property type="match status" value="1"/>
</dbReference>
<accession>A0ABQ6HP94</accession>
<dbReference type="Gene3D" id="3.40.50.10330">
    <property type="entry name" value="Probable inorganic polyphosphate/atp-NAD kinase, domain 1"/>
    <property type="match status" value="1"/>
</dbReference>
<dbReference type="InterPro" id="IPR017438">
    <property type="entry name" value="ATP-NAD_kinase_N"/>
</dbReference>
<dbReference type="Pfam" id="PF00781">
    <property type="entry name" value="DAGK_cat"/>
    <property type="match status" value="1"/>
</dbReference>
<dbReference type="PROSITE" id="PS50146">
    <property type="entry name" value="DAGK"/>
    <property type="match status" value="1"/>
</dbReference>
<gene>
    <name evidence="2" type="ORF">GCM10025862_19910</name>
</gene>
<organism evidence="2 3">
    <name type="scientific">Arsenicicoccus piscis</name>
    <dbReference type="NCBI Taxonomy" id="673954"/>
    <lineage>
        <taxon>Bacteria</taxon>
        <taxon>Bacillati</taxon>
        <taxon>Actinomycetota</taxon>
        <taxon>Actinomycetes</taxon>
        <taxon>Micrococcales</taxon>
        <taxon>Intrasporangiaceae</taxon>
        <taxon>Arsenicicoccus</taxon>
    </lineage>
</organism>
<dbReference type="InterPro" id="IPR001206">
    <property type="entry name" value="Diacylglycerol_kinase_cat_dom"/>
</dbReference>
<comment type="caution">
    <text evidence="2">The sequence shown here is derived from an EMBL/GenBank/DDBJ whole genome shotgun (WGS) entry which is preliminary data.</text>
</comment>
<evidence type="ECO:0000313" key="3">
    <source>
        <dbReference type="Proteomes" id="UP001157109"/>
    </source>
</evidence>
<dbReference type="InterPro" id="IPR016064">
    <property type="entry name" value="NAD/diacylglycerol_kinase_sf"/>
</dbReference>
<keyword evidence="3" id="KW-1185">Reference proteome</keyword>
<evidence type="ECO:0000313" key="2">
    <source>
        <dbReference type="EMBL" id="GMA19970.1"/>
    </source>
</evidence>
<sequence>MHPRSRVARNAARLDALVAALAASPTETVTVHRSRSLADVTAYVAACAADDVVAVVGGDGMLGAAFAGAARSGAVILPLPGGSGNDLCRHLRIPSDALTAARAARAWSPSPIDLLDVGGRTCVTALLLGYLQRVSDRGARLRPRHRGST</sequence>
<protein>
    <recommendedName>
        <fullName evidence="1">DAGKc domain-containing protein</fullName>
    </recommendedName>
</protein>
<reference evidence="3" key="1">
    <citation type="journal article" date="2019" name="Int. J. Syst. Evol. Microbiol.">
        <title>The Global Catalogue of Microorganisms (GCM) 10K type strain sequencing project: providing services to taxonomists for standard genome sequencing and annotation.</title>
        <authorList>
            <consortium name="The Broad Institute Genomics Platform"/>
            <consortium name="The Broad Institute Genome Sequencing Center for Infectious Disease"/>
            <person name="Wu L."/>
            <person name="Ma J."/>
        </authorList>
    </citation>
    <scope>NUCLEOTIDE SEQUENCE [LARGE SCALE GENOMIC DNA]</scope>
    <source>
        <strain evidence="3">NBRC 105830</strain>
    </source>
</reference>
<feature type="domain" description="DAGKc" evidence="1">
    <location>
        <begin position="1"/>
        <end position="121"/>
    </location>
</feature>
<evidence type="ECO:0000259" key="1">
    <source>
        <dbReference type="PROSITE" id="PS50146"/>
    </source>
</evidence>